<keyword evidence="1" id="KW-0472">Membrane</keyword>
<proteinExistence type="predicted"/>
<feature type="transmembrane region" description="Helical" evidence="1">
    <location>
        <begin position="205"/>
        <end position="227"/>
    </location>
</feature>
<feature type="transmembrane region" description="Helical" evidence="1">
    <location>
        <begin position="6"/>
        <end position="25"/>
    </location>
</feature>
<dbReference type="GO" id="GO:0016020">
    <property type="term" value="C:membrane"/>
    <property type="evidence" value="ECO:0007669"/>
    <property type="project" value="TreeGrafter"/>
</dbReference>
<keyword evidence="1" id="KW-0812">Transmembrane</keyword>
<feature type="transmembrane region" description="Helical" evidence="1">
    <location>
        <begin position="159"/>
        <end position="181"/>
    </location>
</feature>
<keyword evidence="1" id="KW-1133">Transmembrane helix</keyword>
<dbReference type="PANTHER" id="PTHR23028:SF53">
    <property type="entry name" value="ACYL_TRANSF_3 DOMAIN-CONTAINING PROTEIN"/>
    <property type="match status" value="1"/>
</dbReference>
<dbReference type="GO" id="GO:0000271">
    <property type="term" value="P:polysaccharide biosynthetic process"/>
    <property type="evidence" value="ECO:0007669"/>
    <property type="project" value="TreeGrafter"/>
</dbReference>
<protein>
    <submittedName>
        <fullName evidence="2">Uncharacterized protein</fullName>
    </submittedName>
</protein>
<dbReference type="InterPro" id="IPR050879">
    <property type="entry name" value="Acyltransferase_3"/>
</dbReference>
<evidence type="ECO:0000256" key="1">
    <source>
        <dbReference type="SAM" id="Phobius"/>
    </source>
</evidence>
<evidence type="ECO:0000313" key="3">
    <source>
        <dbReference type="Proteomes" id="UP000580250"/>
    </source>
</evidence>
<feature type="transmembrane region" description="Helical" evidence="1">
    <location>
        <begin position="32"/>
        <end position="52"/>
    </location>
</feature>
<reference evidence="2 3" key="1">
    <citation type="submission" date="2020-08" db="EMBL/GenBank/DDBJ databases">
        <authorList>
            <person name="Koutsovoulos G."/>
            <person name="Danchin GJ E."/>
        </authorList>
    </citation>
    <scope>NUCLEOTIDE SEQUENCE [LARGE SCALE GENOMIC DNA]</scope>
</reference>
<dbReference type="AlphaFoldDB" id="A0A6V7THU8"/>
<gene>
    <name evidence="2" type="ORF">MENT_LOCUS298</name>
</gene>
<sequence>MQFYFMAPALLLIINYFYNLPFNILKMKYFKKYILCIFLLFSSFIFQQIIYLKYGVSKSYGFVFCRLWQFMAGIISHFLREYNNYFDEEKNGFIVNGIADNKLNKSKNPIISKNTKMTSKNNIHNINYFINFIFKYTTTNFILITLFILLFCRKSSESLLILPQPFANLIVVCLTFIILLAKQPFYTKHFILTNSLSVWLGDISYVWYLIHWPTIVFVKYLVLLDYFSFTCE</sequence>
<dbReference type="OrthoDB" id="5877422at2759"/>
<dbReference type="PANTHER" id="PTHR23028">
    <property type="entry name" value="ACETYLTRANSFERASE"/>
    <property type="match status" value="1"/>
</dbReference>
<evidence type="ECO:0000313" key="2">
    <source>
        <dbReference type="EMBL" id="CAD2122741.1"/>
    </source>
</evidence>
<dbReference type="Proteomes" id="UP000580250">
    <property type="component" value="Unassembled WGS sequence"/>
</dbReference>
<name>A0A6V7THU8_MELEN</name>
<organism evidence="2 3">
    <name type="scientific">Meloidogyne enterolobii</name>
    <name type="common">Root-knot nematode worm</name>
    <name type="synonym">Meloidogyne mayaguensis</name>
    <dbReference type="NCBI Taxonomy" id="390850"/>
    <lineage>
        <taxon>Eukaryota</taxon>
        <taxon>Metazoa</taxon>
        <taxon>Ecdysozoa</taxon>
        <taxon>Nematoda</taxon>
        <taxon>Chromadorea</taxon>
        <taxon>Rhabditida</taxon>
        <taxon>Tylenchina</taxon>
        <taxon>Tylenchomorpha</taxon>
        <taxon>Tylenchoidea</taxon>
        <taxon>Meloidogynidae</taxon>
        <taxon>Meloidogyninae</taxon>
        <taxon>Meloidogyne</taxon>
    </lineage>
</organism>
<feature type="transmembrane region" description="Helical" evidence="1">
    <location>
        <begin position="128"/>
        <end position="152"/>
    </location>
</feature>
<comment type="caution">
    <text evidence="2">The sequence shown here is derived from an EMBL/GenBank/DDBJ whole genome shotgun (WGS) entry which is preliminary data.</text>
</comment>
<accession>A0A6V7THU8</accession>
<dbReference type="EMBL" id="CAJEWN010000001">
    <property type="protein sequence ID" value="CAD2122741.1"/>
    <property type="molecule type" value="Genomic_DNA"/>
</dbReference>